<name>A0A4P6MRU8_9MICO</name>
<sequence>MQVIGARAGAAFARDPDLKAWADTVPLNPARTPPELAQSAAMQQVLGRLRTSAGPALTRMAQLAGIS</sequence>
<dbReference type="Proteomes" id="UP000290408">
    <property type="component" value="Chromosome"/>
</dbReference>
<protein>
    <submittedName>
        <fullName evidence="1">Uncharacterized protein</fullName>
    </submittedName>
</protein>
<dbReference type="AlphaFoldDB" id="A0A4P6MRU8"/>
<evidence type="ECO:0000313" key="2">
    <source>
        <dbReference type="Proteomes" id="UP000290408"/>
    </source>
</evidence>
<organism evidence="1 2">
    <name type="scientific">Janibacter limosus</name>
    <dbReference type="NCBI Taxonomy" id="53458"/>
    <lineage>
        <taxon>Bacteria</taxon>
        <taxon>Bacillati</taxon>
        <taxon>Actinomycetota</taxon>
        <taxon>Actinomycetes</taxon>
        <taxon>Micrococcales</taxon>
        <taxon>Intrasporangiaceae</taxon>
        <taxon>Janibacter</taxon>
    </lineage>
</organism>
<reference evidence="1 2" key="1">
    <citation type="submission" date="2019-02" db="EMBL/GenBank/DDBJ databases">
        <title>Genomic data mining of an Antarctic deep-sea actinobacterium, Janibacterlimosus P3-3-X1.</title>
        <authorList>
            <person name="Liao L."/>
            <person name="Chen B."/>
        </authorList>
    </citation>
    <scope>NUCLEOTIDE SEQUENCE [LARGE SCALE GENOMIC DNA]</scope>
    <source>
        <strain evidence="1 2">P3-3-X1</strain>
    </source>
</reference>
<proteinExistence type="predicted"/>
<dbReference type="OrthoDB" id="9773233at2"/>
<evidence type="ECO:0000313" key="1">
    <source>
        <dbReference type="EMBL" id="QBF46254.1"/>
    </source>
</evidence>
<dbReference type="EMBL" id="CP036164">
    <property type="protein sequence ID" value="QBF46254.1"/>
    <property type="molecule type" value="Genomic_DNA"/>
</dbReference>
<dbReference type="RefSeq" id="WP_130629478.1">
    <property type="nucleotide sequence ID" value="NZ_CP036164.1"/>
</dbReference>
<dbReference type="KEGG" id="jli:EXU32_08310"/>
<keyword evidence="2" id="KW-1185">Reference proteome</keyword>
<gene>
    <name evidence="1" type="ORF">EXU32_08310</name>
</gene>
<accession>A0A4P6MRU8</accession>